<dbReference type="Gene3D" id="3.90.1510.10">
    <property type="entry name" value="Glycerate kinase, domain 2"/>
    <property type="match status" value="1"/>
</dbReference>
<keyword evidence="1" id="KW-0808">Transferase</keyword>
<dbReference type="PANTHER" id="PTHR21599">
    <property type="entry name" value="GLYCERATE KINASE"/>
    <property type="match status" value="1"/>
</dbReference>
<dbReference type="PANTHER" id="PTHR21599:SF0">
    <property type="entry name" value="GLYCERATE KINASE"/>
    <property type="match status" value="1"/>
</dbReference>
<protein>
    <submittedName>
        <fullName evidence="1">Glycerate kinase</fullName>
    </submittedName>
</protein>
<accession>A0A1I2FQR5</accession>
<sequence length="363" mass="35601">MRILLVAGSGWRAAAPEVARAAARAWSSAAPRDAVVAQALADGGPGFVEVARPLMAADPGLLVLETALAPEGPAGAGTTDLVAGTSLELGRMLGAALATDARTIALGLGPAPVHGWADGGAGLLVGLAEVLGVPVPGRDRLVAGGAGLGGVRATDLPDVARLRRALGARDVVGAYRSSDPVLGLAGLAAGLAEARRLDPVVAQALEHNLGDLAHALAALAGLAGRDLLAGSGPAASVRALGALPGAGGGAALVLHALGVRLAPGLRVVADRAGLDAAINGSDVVVVVVPAVDGGEMHDGTVALVGELALEVAVPVVVVAGHCVAGRREWAAAGISAVYEEPRRSAAASDVLGVVPRVARTWSR</sequence>
<gene>
    <name evidence="1" type="ORF">SAMN04488035_1470</name>
</gene>
<dbReference type="RefSeq" id="WP_093376663.1">
    <property type="nucleotide sequence ID" value="NZ_BNAN01000002.1"/>
</dbReference>
<dbReference type="EMBL" id="FONZ01000002">
    <property type="protein sequence ID" value="SFF07802.1"/>
    <property type="molecule type" value="Genomic_DNA"/>
</dbReference>
<evidence type="ECO:0000313" key="1">
    <source>
        <dbReference type="EMBL" id="SFF07802.1"/>
    </source>
</evidence>
<dbReference type="Pfam" id="PF02595">
    <property type="entry name" value="Gly_kinase"/>
    <property type="match status" value="1"/>
</dbReference>
<dbReference type="InterPro" id="IPR004381">
    <property type="entry name" value="Glycerate_kinase"/>
</dbReference>
<dbReference type="AlphaFoldDB" id="A0A1I2FQR5"/>
<dbReference type="STRING" id="285351.SAMN04488035_1470"/>
<organism evidence="1 2">
    <name type="scientific">Flavimobilis marinus</name>
    <dbReference type="NCBI Taxonomy" id="285351"/>
    <lineage>
        <taxon>Bacteria</taxon>
        <taxon>Bacillati</taxon>
        <taxon>Actinomycetota</taxon>
        <taxon>Actinomycetes</taxon>
        <taxon>Micrococcales</taxon>
        <taxon>Jonesiaceae</taxon>
        <taxon>Flavimobilis</taxon>
    </lineage>
</organism>
<reference evidence="2" key="1">
    <citation type="submission" date="2016-10" db="EMBL/GenBank/DDBJ databases">
        <authorList>
            <person name="Varghese N."/>
            <person name="Submissions S."/>
        </authorList>
    </citation>
    <scope>NUCLEOTIDE SEQUENCE [LARGE SCALE GENOMIC DNA]</scope>
    <source>
        <strain evidence="2">DSM 19083</strain>
    </source>
</reference>
<dbReference type="SUPFAM" id="SSF110738">
    <property type="entry name" value="Glycerate kinase I"/>
    <property type="match status" value="1"/>
</dbReference>
<dbReference type="InterPro" id="IPR036129">
    <property type="entry name" value="Glycerate_kinase_sf"/>
</dbReference>
<dbReference type="OrthoDB" id="9774290at2"/>
<dbReference type="Proteomes" id="UP000198520">
    <property type="component" value="Unassembled WGS sequence"/>
</dbReference>
<dbReference type="InterPro" id="IPR018193">
    <property type="entry name" value="Glyc_kinase_flavodox-like_fold"/>
</dbReference>
<dbReference type="GO" id="GO:0031388">
    <property type="term" value="P:organic acid phosphorylation"/>
    <property type="evidence" value="ECO:0007669"/>
    <property type="project" value="InterPro"/>
</dbReference>
<proteinExistence type="predicted"/>
<keyword evidence="2" id="KW-1185">Reference proteome</keyword>
<name>A0A1I2FQR5_9MICO</name>
<keyword evidence="1" id="KW-0418">Kinase</keyword>
<evidence type="ECO:0000313" key="2">
    <source>
        <dbReference type="Proteomes" id="UP000198520"/>
    </source>
</evidence>
<dbReference type="GO" id="GO:0008887">
    <property type="term" value="F:glycerate kinase activity"/>
    <property type="evidence" value="ECO:0007669"/>
    <property type="project" value="InterPro"/>
</dbReference>